<proteinExistence type="predicted"/>
<evidence type="ECO:0000313" key="1">
    <source>
        <dbReference type="EMBL" id="RVU71810.1"/>
    </source>
</evidence>
<dbReference type="Proteomes" id="UP000288291">
    <property type="component" value="Unassembled WGS sequence"/>
</dbReference>
<protein>
    <submittedName>
        <fullName evidence="1">Uncharacterized protein</fullName>
    </submittedName>
</protein>
<name>A0A437SY96_9LACO</name>
<dbReference type="EMBL" id="RXIA01000001">
    <property type="protein sequence ID" value="RVU71810.1"/>
    <property type="molecule type" value="Genomic_DNA"/>
</dbReference>
<reference evidence="1 2" key="1">
    <citation type="submission" date="2018-12" db="EMBL/GenBank/DDBJ databases">
        <authorList>
            <person name="Meng J."/>
        </authorList>
    </citation>
    <scope>NUCLEOTIDE SEQUENCE [LARGE SCALE GENOMIC DNA]</scope>
    <source>
        <strain evidence="1 2">HT111-2</strain>
    </source>
</reference>
<sequence length="110" mass="13280">METKSAKEMMRERQYIRLQKEREEFEGEDCLTVIDETNHVCGIGYQQEYDTYLEFILRKLEDAPDDVVKRGDFTNIVDAYHYFLSNCDDDEELKDFLIDYYDGEDMRYGR</sequence>
<dbReference type="RefSeq" id="WP_127796119.1">
    <property type="nucleotide sequence ID" value="NZ_ML136871.1"/>
</dbReference>
<comment type="caution">
    <text evidence="1">The sequence shown here is derived from an EMBL/GenBank/DDBJ whole genome shotgun (WGS) entry which is preliminary data.</text>
</comment>
<evidence type="ECO:0000313" key="2">
    <source>
        <dbReference type="Proteomes" id="UP000288291"/>
    </source>
</evidence>
<organism evidence="1 2">
    <name type="scientific">Lactobacillus xujianguonis</name>
    <dbReference type="NCBI Taxonomy" id="2495899"/>
    <lineage>
        <taxon>Bacteria</taxon>
        <taxon>Bacillati</taxon>
        <taxon>Bacillota</taxon>
        <taxon>Bacilli</taxon>
        <taxon>Lactobacillales</taxon>
        <taxon>Lactobacillaceae</taxon>
        <taxon>Lactobacillus</taxon>
    </lineage>
</organism>
<dbReference type="AlphaFoldDB" id="A0A437SY96"/>
<gene>
    <name evidence="1" type="ORF">EJK17_00615</name>
</gene>
<accession>A0A437SY96</accession>
<keyword evidence="2" id="KW-1185">Reference proteome</keyword>